<sequence>MVPFLKVEAPSVPTRETTYPGENMKTLQKAEESGKDFLEEANVSSIAELRKLKVEELPIKPGMGGAWY</sequence>
<accession>A0ABY9XP20</accession>
<evidence type="ECO:0000313" key="2">
    <source>
        <dbReference type="Proteomes" id="UP001302806"/>
    </source>
</evidence>
<evidence type="ECO:0000313" key="1">
    <source>
        <dbReference type="EMBL" id="WNH07637.1"/>
    </source>
</evidence>
<protein>
    <submittedName>
        <fullName evidence="1">Uncharacterized protein</fullName>
    </submittedName>
</protein>
<name>A0ABY9XP20_9FLAO</name>
<proteinExistence type="predicted"/>
<dbReference type="Proteomes" id="UP001302806">
    <property type="component" value="Chromosome"/>
</dbReference>
<dbReference type="RefSeq" id="WP_415864525.1">
    <property type="nucleotide sequence ID" value="NZ_CP134537.1"/>
</dbReference>
<reference evidence="1 2" key="1">
    <citation type="submission" date="2023-09" db="EMBL/GenBank/DDBJ databases">
        <title>Thalassobella suaedae gen. nov., sp. nov., a marine bacterium of the family Flavobacteriaceae isolated from a halophyte Suaeda japonica.</title>
        <authorList>
            <person name="Lee S.Y."/>
            <person name="Hwang C.Y."/>
        </authorList>
    </citation>
    <scope>NUCLEOTIDE SEQUENCE [LARGE SCALE GENOMIC DNA]</scope>
    <source>
        <strain evidence="1 2">HL-DH14</strain>
    </source>
</reference>
<organism evidence="1 2">
    <name type="scientific">Thalassobellus suaedae</name>
    <dbReference type="NCBI Taxonomy" id="3074124"/>
    <lineage>
        <taxon>Bacteria</taxon>
        <taxon>Pseudomonadati</taxon>
        <taxon>Bacteroidota</taxon>
        <taxon>Flavobacteriia</taxon>
        <taxon>Flavobacteriales</taxon>
        <taxon>Flavobacteriaceae</taxon>
        <taxon>Thalassobellus</taxon>
    </lineage>
</organism>
<dbReference type="EMBL" id="CP134537">
    <property type="protein sequence ID" value="WNH07637.1"/>
    <property type="molecule type" value="Genomic_DNA"/>
</dbReference>
<gene>
    <name evidence="1" type="ORF">RHP51_10480</name>
</gene>